<dbReference type="GO" id="GO:0008234">
    <property type="term" value="F:cysteine-type peptidase activity"/>
    <property type="evidence" value="ECO:0007669"/>
    <property type="project" value="InterPro"/>
</dbReference>
<dbReference type="AlphaFoldDB" id="A0A8J3UQQ3"/>
<proteinExistence type="predicted"/>
<dbReference type="Pfam" id="PF00112">
    <property type="entry name" value="Peptidase_C1"/>
    <property type="match status" value="1"/>
</dbReference>
<dbReference type="EMBL" id="BOOP01000048">
    <property type="protein sequence ID" value="GII42915.1"/>
    <property type="molecule type" value="Genomic_DNA"/>
</dbReference>
<comment type="caution">
    <text evidence="2">The sequence shown here is derived from an EMBL/GenBank/DDBJ whole genome shotgun (WGS) entry which is preliminary data.</text>
</comment>
<evidence type="ECO:0000259" key="1">
    <source>
        <dbReference type="Pfam" id="PF00112"/>
    </source>
</evidence>
<evidence type="ECO:0000313" key="3">
    <source>
        <dbReference type="Proteomes" id="UP000622547"/>
    </source>
</evidence>
<feature type="domain" description="Peptidase C1A papain C-terminal" evidence="1">
    <location>
        <begin position="153"/>
        <end position="234"/>
    </location>
</feature>
<name>A0A8J3UQQ3_9ACTN</name>
<dbReference type="Proteomes" id="UP000622547">
    <property type="component" value="Unassembled WGS sequence"/>
</dbReference>
<evidence type="ECO:0000313" key="2">
    <source>
        <dbReference type="EMBL" id="GII42915.1"/>
    </source>
</evidence>
<accession>A0A8J3UQQ3</accession>
<reference evidence="2 3" key="1">
    <citation type="submission" date="2021-01" db="EMBL/GenBank/DDBJ databases">
        <title>Whole genome shotgun sequence of Planotetraspora phitsanulokensis NBRC 104273.</title>
        <authorList>
            <person name="Komaki H."/>
            <person name="Tamura T."/>
        </authorList>
    </citation>
    <scope>NUCLEOTIDE SEQUENCE [LARGE SCALE GENOMIC DNA]</scope>
    <source>
        <strain evidence="2 3">NBRC 104273</strain>
    </source>
</reference>
<sequence>MTLVDSGQLYRRYEQDGGGRLGRHLHLDARSLAYAVENDADLMSAPLEDRAWERMIPILDQGSLGACTGFAATGALASQPYYSAAGQRAIGDQDPSEFARSLYSDATLADTWPGSWPPEDTGSSGLAICKVLKSRGTITSYRWATTAKGLLRLLQDGPVLMGMPWYSDFFEPDVEGFVDYGPWRGSDLAGGHEVEVVGCQVDQDDLSASVLTIANSWSTSWGDAGYFRMRLGTYEQLDGVDLKQYVIG</sequence>
<organism evidence="2 3">
    <name type="scientific">Planotetraspora phitsanulokensis</name>
    <dbReference type="NCBI Taxonomy" id="575192"/>
    <lineage>
        <taxon>Bacteria</taxon>
        <taxon>Bacillati</taxon>
        <taxon>Actinomycetota</taxon>
        <taxon>Actinomycetes</taxon>
        <taxon>Streptosporangiales</taxon>
        <taxon>Streptosporangiaceae</taxon>
        <taxon>Planotetraspora</taxon>
    </lineage>
</organism>
<gene>
    <name evidence="2" type="ORF">Pph01_79180</name>
</gene>
<dbReference type="Gene3D" id="2.40.50.170">
    <property type="entry name" value="Cysteine proteinases. Chain C"/>
    <property type="match status" value="1"/>
</dbReference>
<dbReference type="SUPFAM" id="SSF54001">
    <property type="entry name" value="Cysteine proteinases"/>
    <property type="match status" value="1"/>
</dbReference>
<protein>
    <recommendedName>
        <fullName evidence="1">Peptidase C1A papain C-terminal domain-containing protein</fullName>
    </recommendedName>
</protein>
<dbReference type="InterPro" id="IPR000668">
    <property type="entry name" value="Peptidase_C1A_C"/>
</dbReference>
<dbReference type="GO" id="GO:0006508">
    <property type="term" value="P:proteolysis"/>
    <property type="evidence" value="ECO:0007669"/>
    <property type="project" value="InterPro"/>
</dbReference>
<dbReference type="RefSeq" id="WP_204078327.1">
    <property type="nucleotide sequence ID" value="NZ_BOOP01000048.1"/>
</dbReference>
<keyword evidence="3" id="KW-1185">Reference proteome</keyword>
<dbReference type="InterPro" id="IPR038765">
    <property type="entry name" value="Papain-like_cys_pep_sf"/>
</dbReference>
<dbReference type="Gene3D" id="3.90.70.10">
    <property type="entry name" value="Cysteine proteinases"/>
    <property type="match status" value="1"/>
</dbReference>